<evidence type="ECO:0000313" key="5">
    <source>
        <dbReference type="EMBL" id="SBW84177.1"/>
    </source>
</evidence>
<dbReference type="Pfam" id="PF01555">
    <property type="entry name" value="N6_N4_Mtase"/>
    <property type="match status" value="1"/>
</dbReference>
<keyword evidence="2 5" id="KW-0808">Transferase</keyword>
<evidence type="ECO:0000256" key="3">
    <source>
        <dbReference type="RuleBase" id="RU362026"/>
    </source>
</evidence>
<dbReference type="InterPro" id="IPR001091">
    <property type="entry name" value="RM_Methyltransferase"/>
</dbReference>
<gene>
    <name evidence="5" type="ORF">PVE_R2G0148</name>
</gene>
<dbReference type="InterPro" id="IPR029063">
    <property type="entry name" value="SAM-dependent_MTases_sf"/>
</dbReference>
<dbReference type="EMBL" id="LT599584">
    <property type="protein sequence ID" value="SBW84177.1"/>
    <property type="molecule type" value="Genomic_DNA"/>
</dbReference>
<proteinExistence type="inferred from homology"/>
<evidence type="ECO:0000256" key="2">
    <source>
        <dbReference type="ARBA" id="ARBA00022679"/>
    </source>
</evidence>
<reference evidence="6" key="1">
    <citation type="submission" date="2016-07" db="EMBL/GenBank/DDBJ databases">
        <authorList>
            <person name="Florea S."/>
            <person name="Webb J.S."/>
            <person name="Jaromczyk J."/>
            <person name="Schardl C.L."/>
        </authorList>
    </citation>
    <scope>NUCLEOTIDE SEQUENCE [LARGE SCALE GENOMIC DNA]</scope>
    <source>
        <strain evidence="6">1YdBTEX2</strain>
    </source>
</reference>
<dbReference type="REBASE" id="162437">
    <property type="entry name" value="M.PveTEX2ORF148P"/>
</dbReference>
<name>A0A1D3K781_PSEVE</name>
<dbReference type="GO" id="GO:0003677">
    <property type="term" value="F:DNA binding"/>
    <property type="evidence" value="ECO:0007669"/>
    <property type="project" value="InterPro"/>
</dbReference>
<evidence type="ECO:0000313" key="6">
    <source>
        <dbReference type="Proteomes" id="UP000245431"/>
    </source>
</evidence>
<evidence type="ECO:0000256" key="1">
    <source>
        <dbReference type="ARBA" id="ARBA00022603"/>
    </source>
</evidence>
<accession>A0A1D3K781</accession>
<feature type="domain" description="DNA methylase N-4/N-6" evidence="4">
    <location>
        <begin position="145"/>
        <end position="401"/>
    </location>
</feature>
<evidence type="ECO:0000259" key="4">
    <source>
        <dbReference type="Pfam" id="PF01555"/>
    </source>
</evidence>
<dbReference type="GO" id="GO:0032259">
    <property type="term" value="P:methylation"/>
    <property type="evidence" value="ECO:0007669"/>
    <property type="project" value="UniProtKB-KW"/>
</dbReference>
<dbReference type="AlphaFoldDB" id="A0A1D3K781"/>
<sequence>MKSFKAKSVPASQGELFGADQIAAIYKSQPDAPIDNATLYGLVAMRSGLSASALNERVPVGRSGQRHSLERRAIRWTQQDLRRAGVIERVPGERGIWRLTEDAKRDLNMAKPGVKVLGFRTDLGVAIFGGSEYIFKDLDVQPISIICSPPYPLCKSRAYSNPSQSEIVKYIIGILEPIIERLADTGSLAINVSNDIFLPNSPARSTYVERLTIALEDMKLGLIERMVWKSNKPPGPVHWASKTRQLLNTSYEPILIFAKNPKLFKGDNRRVLEPHSERHLALINSGGEKRTTCYGDGAYRLRVGSYSNQTEGRIPKNVLERGIRCPYGSQFRASAEALGLPSHGAGQPFSVAEFLIKYLTEEGDLVVDPWGGRSMTGLAAEMLNRTWITGERALQYVRGAAELFRSRPGFHLNPQLEQAFAGAGQRRTQFVSHQRR</sequence>
<dbReference type="EC" id="2.1.1.-" evidence="3"/>
<keyword evidence="1 5" id="KW-0489">Methyltransferase</keyword>
<dbReference type="InterPro" id="IPR002941">
    <property type="entry name" value="DNA_methylase_N4/N6"/>
</dbReference>
<organism evidence="5 6">
    <name type="scientific">Pseudomonas veronii 1YdBTEX2</name>
    <dbReference type="NCBI Taxonomy" id="1295141"/>
    <lineage>
        <taxon>Bacteria</taxon>
        <taxon>Pseudomonadati</taxon>
        <taxon>Pseudomonadota</taxon>
        <taxon>Gammaproteobacteria</taxon>
        <taxon>Pseudomonadales</taxon>
        <taxon>Pseudomonadaceae</taxon>
        <taxon>Pseudomonas</taxon>
    </lineage>
</organism>
<protein>
    <recommendedName>
        <fullName evidence="3">Methyltransferase</fullName>
        <ecNumber evidence="3">2.1.1.-</ecNumber>
    </recommendedName>
</protein>
<comment type="similarity">
    <text evidence="3">Belongs to the N(4)/N(6)-methyltransferase family.</text>
</comment>
<dbReference type="SUPFAM" id="SSF53335">
    <property type="entry name" value="S-adenosyl-L-methionine-dependent methyltransferases"/>
    <property type="match status" value="1"/>
</dbReference>
<dbReference type="GO" id="GO:0008170">
    <property type="term" value="F:N-methyltransferase activity"/>
    <property type="evidence" value="ECO:0007669"/>
    <property type="project" value="InterPro"/>
</dbReference>
<dbReference type="Gene3D" id="3.40.50.150">
    <property type="entry name" value="Vaccinia Virus protein VP39"/>
    <property type="match status" value="1"/>
</dbReference>
<dbReference type="PRINTS" id="PR00508">
    <property type="entry name" value="S21N4MTFRASE"/>
</dbReference>
<dbReference type="Proteomes" id="UP000245431">
    <property type="component" value="Chromosome PVE_r2"/>
</dbReference>